<keyword evidence="3" id="KW-1185">Reference proteome</keyword>
<feature type="compositionally biased region" description="Low complexity" evidence="1">
    <location>
        <begin position="241"/>
        <end position="253"/>
    </location>
</feature>
<feature type="compositionally biased region" description="Polar residues" evidence="1">
    <location>
        <begin position="197"/>
        <end position="213"/>
    </location>
</feature>
<dbReference type="InterPro" id="IPR013087">
    <property type="entry name" value="Znf_C2H2_type"/>
</dbReference>
<feature type="region of interest" description="Disordered" evidence="1">
    <location>
        <begin position="1"/>
        <end position="25"/>
    </location>
</feature>
<evidence type="ECO:0000256" key="1">
    <source>
        <dbReference type="SAM" id="MobiDB-lite"/>
    </source>
</evidence>
<reference evidence="4" key="1">
    <citation type="submission" date="2017-02" db="UniProtKB">
        <authorList>
            <consortium name="WormBaseParasite"/>
        </authorList>
    </citation>
    <scope>IDENTIFICATION</scope>
</reference>
<evidence type="ECO:0000259" key="2">
    <source>
        <dbReference type="SMART" id="SM00355"/>
    </source>
</evidence>
<feature type="domain" description="C2H2-type" evidence="2">
    <location>
        <begin position="71"/>
        <end position="95"/>
    </location>
</feature>
<protein>
    <submittedName>
        <fullName evidence="4">C2H2-type domain-containing protein</fullName>
    </submittedName>
</protein>
<dbReference type="AlphaFoldDB" id="A0A0N5CEM4"/>
<proteinExistence type="predicted"/>
<sequence length="366" mass="41847">MSDSSNRQNSSGYHRTSPNERNSSNFRRDVRTCSVCENSKKSFTYKEFEIHCVSVAHVINEARMKGDNSEFSCGICKFKCSSKEDMLNHINAQTHDENLETYQFGNKNKGGDNQFFKKRKVQEGTDSGMLVPTKCHGYYGTGETMSDFSKTSKDGGIHVTRSLRNEVINKNDDEGNQISAPRCTVINNRNLPGIRDNAQTQKKAEISSDSLNFPRSFPKQAVPRKSSRSQTPSDKDNATQNNSSSNLNNNESKQNVKEVPTTDLEQSITNIILPPQFTNYEQPDRNSNVFTELSNSTQDVKVDEEFFNNKYRNFTTKDLIDSMGQIYNDLGAKKNELLEVQKIIKKYDEEFRYLHKKISEYYDKNI</sequence>
<dbReference type="WBParaSite" id="SPAL_0001631200.1">
    <property type="protein sequence ID" value="SPAL_0001631200.1"/>
    <property type="gene ID" value="SPAL_0001631200"/>
</dbReference>
<name>A0A0N5CEM4_STREA</name>
<accession>A0A0N5CEM4</accession>
<feature type="region of interest" description="Disordered" evidence="1">
    <location>
        <begin position="168"/>
        <end position="263"/>
    </location>
</feature>
<evidence type="ECO:0000313" key="3">
    <source>
        <dbReference type="Proteomes" id="UP000046392"/>
    </source>
</evidence>
<dbReference type="Gene3D" id="3.30.160.60">
    <property type="entry name" value="Classic Zinc Finger"/>
    <property type="match status" value="1"/>
</dbReference>
<dbReference type="Proteomes" id="UP000046392">
    <property type="component" value="Unplaced"/>
</dbReference>
<feature type="domain" description="C2H2-type" evidence="2">
    <location>
        <begin position="31"/>
        <end position="57"/>
    </location>
</feature>
<dbReference type="SMART" id="SM00355">
    <property type="entry name" value="ZnF_C2H2"/>
    <property type="match status" value="2"/>
</dbReference>
<evidence type="ECO:0000313" key="4">
    <source>
        <dbReference type="WBParaSite" id="SPAL_0001631200.1"/>
    </source>
</evidence>
<organism evidence="3 4">
    <name type="scientific">Strongyloides papillosus</name>
    <name type="common">Intestinal threadworm</name>
    <dbReference type="NCBI Taxonomy" id="174720"/>
    <lineage>
        <taxon>Eukaryota</taxon>
        <taxon>Metazoa</taxon>
        <taxon>Ecdysozoa</taxon>
        <taxon>Nematoda</taxon>
        <taxon>Chromadorea</taxon>
        <taxon>Rhabditida</taxon>
        <taxon>Tylenchina</taxon>
        <taxon>Panagrolaimomorpha</taxon>
        <taxon>Strongyloidoidea</taxon>
        <taxon>Strongyloididae</taxon>
        <taxon>Strongyloides</taxon>
    </lineage>
</organism>